<dbReference type="Proteomes" id="UP000241167">
    <property type="component" value="Unassembled WGS sequence"/>
</dbReference>
<dbReference type="EMBL" id="PXYI01000003">
    <property type="protein sequence ID" value="PSJ40399.1"/>
    <property type="molecule type" value="Genomic_DNA"/>
</dbReference>
<dbReference type="RefSeq" id="WP_106512551.1">
    <property type="nucleotide sequence ID" value="NZ_PXYI01000003.1"/>
</dbReference>
<sequence length="97" mass="10316">MEAISSVGSTDFGPSRYARVAQIEAAQRVAEITALQEPKPPEAVSIIRDLHMARYALLAVDPGRNDVISAAVAAYNRATRVLNVVSPSGAMLPQLRG</sequence>
<proteinExistence type="predicted"/>
<organism evidence="1 2">
    <name type="scientific">Allosphingosinicella deserti</name>
    <dbReference type="NCBI Taxonomy" id="2116704"/>
    <lineage>
        <taxon>Bacteria</taxon>
        <taxon>Pseudomonadati</taxon>
        <taxon>Pseudomonadota</taxon>
        <taxon>Alphaproteobacteria</taxon>
        <taxon>Sphingomonadales</taxon>
        <taxon>Sphingomonadaceae</taxon>
        <taxon>Allosphingosinicella</taxon>
    </lineage>
</organism>
<evidence type="ECO:0000313" key="1">
    <source>
        <dbReference type="EMBL" id="PSJ40399.1"/>
    </source>
</evidence>
<dbReference type="AlphaFoldDB" id="A0A2P7QR26"/>
<gene>
    <name evidence="1" type="ORF">C7I55_08630</name>
</gene>
<comment type="caution">
    <text evidence="1">The sequence shown here is derived from an EMBL/GenBank/DDBJ whole genome shotgun (WGS) entry which is preliminary data.</text>
</comment>
<accession>A0A2P7QR26</accession>
<dbReference type="OrthoDB" id="9852655at2"/>
<keyword evidence="2" id="KW-1185">Reference proteome</keyword>
<evidence type="ECO:0000313" key="2">
    <source>
        <dbReference type="Proteomes" id="UP000241167"/>
    </source>
</evidence>
<reference evidence="1 2" key="1">
    <citation type="submission" date="2018-03" db="EMBL/GenBank/DDBJ databases">
        <title>The draft genome of Sphingosinicella sp. GL-C-18.</title>
        <authorList>
            <person name="Liu L."/>
            <person name="Li L."/>
            <person name="Liang L."/>
            <person name="Zhang X."/>
            <person name="Wang T."/>
        </authorList>
    </citation>
    <scope>NUCLEOTIDE SEQUENCE [LARGE SCALE GENOMIC DNA]</scope>
    <source>
        <strain evidence="1 2">GL-C-18</strain>
    </source>
</reference>
<name>A0A2P7QR26_9SPHN</name>
<protein>
    <submittedName>
        <fullName evidence="1">Uncharacterized protein</fullName>
    </submittedName>
</protein>